<dbReference type="Pfam" id="PF13452">
    <property type="entry name" value="FAS1_DH_region"/>
    <property type="match status" value="1"/>
</dbReference>
<dbReference type="AlphaFoldDB" id="A0A542DRD8"/>
<accession>A0A542DRD8</accession>
<evidence type="ECO:0000259" key="1">
    <source>
        <dbReference type="Pfam" id="PF13452"/>
    </source>
</evidence>
<feature type="domain" description="FAS1-like dehydratase" evidence="1">
    <location>
        <begin position="27"/>
        <end position="147"/>
    </location>
</feature>
<dbReference type="Proteomes" id="UP000320876">
    <property type="component" value="Unassembled WGS sequence"/>
</dbReference>
<comment type="caution">
    <text evidence="2">The sequence shown here is derived from an EMBL/GenBank/DDBJ whole genome shotgun (WGS) entry which is preliminary data.</text>
</comment>
<keyword evidence="3" id="KW-1185">Reference proteome</keyword>
<dbReference type="RefSeq" id="WP_142001082.1">
    <property type="nucleotide sequence ID" value="NZ_VFML01000001.1"/>
</dbReference>
<dbReference type="InterPro" id="IPR039569">
    <property type="entry name" value="FAS1-like_DH_region"/>
</dbReference>
<proteinExistence type="predicted"/>
<sequence>MRTELELAERRALALLDRQEHRELGPVRAVDAVAFARAAGETDLRLLDPARPDFLVHPMFLPSLLRGPAGAEAAEYRPDGMYRDEVPGTDGLDVRLMAGGQEVRFTAPVPADEPVRLTRRLVSVQRKGSTVFLLLTVEKTYTAGTRVLAEVTERFIVR</sequence>
<dbReference type="EMBL" id="VFML01000001">
    <property type="protein sequence ID" value="TQJ05576.1"/>
    <property type="molecule type" value="Genomic_DNA"/>
</dbReference>
<protein>
    <submittedName>
        <fullName evidence="2">MaoC dehydratase-like protein</fullName>
    </submittedName>
</protein>
<gene>
    <name evidence="2" type="ORF">FB471_5413</name>
</gene>
<dbReference type="SUPFAM" id="SSF54637">
    <property type="entry name" value="Thioesterase/thiol ester dehydrase-isomerase"/>
    <property type="match status" value="1"/>
</dbReference>
<dbReference type="OrthoDB" id="3471936at2"/>
<organism evidence="2 3">
    <name type="scientific">Amycolatopsis cihanbeyliensis</name>
    <dbReference type="NCBI Taxonomy" id="1128664"/>
    <lineage>
        <taxon>Bacteria</taxon>
        <taxon>Bacillati</taxon>
        <taxon>Actinomycetota</taxon>
        <taxon>Actinomycetes</taxon>
        <taxon>Pseudonocardiales</taxon>
        <taxon>Pseudonocardiaceae</taxon>
        <taxon>Amycolatopsis</taxon>
    </lineage>
</organism>
<evidence type="ECO:0000313" key="2">
    <source>
        <dbReference type="EMBL" id="TQJ05576.1"/>
    </source>
</evidence>
<reference evidence="2 3" key="1">
    <citation type="submission" date="2019-06" db="EMBL/GenBank/DDBJ databases">
        <title>Sequencing the genomes of 1000 actinobacteria strains.</title>
        <authorList>
            <person name="Klenk H.-P."/>
        </authorList>
    </citation>
    <scope>NUCLEOTIDE SEQUENCE [LARGE SCALE GENOMIC DNA]</scope>
    <source>
        <strain evidence="2 3">DSM 45679</strain>
    </source>
</reference>
<evidence type="ECO:0000313" key="3">
    <source>
        <dbReference type="Proteomes" id="UP000320876"/>
    </source>
</evidence>
<dbReference type="InterPro" id="IPR029069">
    <property type="entry name" value="HotDog_dom_sf"/>
</dbReference>
<dbReference type="Gene3D" id="3.10.129.10">
    <property type="entry name" value="Hotdog Thioesterase"/>
    <property type="match status" value="1"/>
</dbReference>
<name>A0A542DRD8_AMYCI</name>